<sequence length="150" mass="17501">MKRFILILVALLVVATGFAQPKKVNLDIKALKELVGVATYEKVDSLLGFQTTLESGEKVFQGLNEYEKMLLAYRCRFNEKNILQSVEFVSRSFFGYHMDLVMTYKIKPKWERYNSENMPTLARFEWEGRKIVIDFDAQTIIVYKPKSDAR</sequence>
<evidence type="ECO:0000313" key="2">
    <source>
        <dbReference type="Proteomes" id="UP000183253"/>
    </source>
</evidence>
<evidence type="ECO:0000313" key="1">
    <source>
        <dbReference type="EMBL" id="SEA91097.1"/>
    </source>
</evidence>
<reference evidence="1 2" key="1">
    <citation type="submission" date="2016-10" db="EMBL/GenBank/DDBJ databases">
        <authorList>
            <person name="de Groot N.N."/>
        </authorList>
    </citation>
    <scope>NUCLEOTIDE SEQUENCE [LARGE SCALE GENOMIC DNA]</scope>
    <source>
        <strain evidence="1 2">DSM 25383</strain>
    </source>
</reference>
<accession>A0A1H4F268</accession>
<protein>
    <submittedName>
        <fullName evidence="1">Uncharacterized protein</fullName>
    </submittedName>
</protein>
<keyword evidence="2" id="KW-1185">Reference proteome</keyword>
<dbReference type="RefSeq" id="WP_010265940.1">
    <property type="nucleotide sequence ID" value="NZ_CAEG01000017.1"/>
</dbReference>
<dbReference type="STRING" id="1033731.SAMN05444145_1098"/>
<name>A0A1H4F268_9BACT</name>
<dbReference type="EMBL" id="FNRI01000009">
    <property type="protein sequence ID" value="SEA91097.1"/>
    <property type="molecule type" value="Genomic_DNA"/>
</dbReference>
<dbReference type="AlphaFoldDB" id="A0A1H4F268"/>
<dbReference type="Proteomes" id="UP000183253">
    <property type="component" value="Unassembled WGS sequence"/>
</dbReference>
<proteinExistence type="predicted"/>
<gene>
    <name evidence="1" type="ORF">SAMN05444145_1098</name>
</gene>
<organism evidence="1 2">
    <name type="scientific">Alistipes timonensis JC136</name>
    <dbReference type="NCBI Taxonomy" id="1033731"/>
    <lineage>
        <taxon>Bacteria</taxon>
        <taxon>Pseudomonadati</taxon>
        <taxon>Bacteroidota</taxon>
        <taxon>Bacteroidia</taxon>
        <taxon>Bacteroidales</taxon>
        <taxon>Rikenellaceae</taxon>
        <taxon>Alistipes</taxon>
    </lineage>
</organism>